<organism evidence="4 5">
    <name type="scientific">Priestia koreensis</name>
    <dbReference type="NCBI Taxonomy" id="284581"/>
    <lineage>
        <taxon>Bacteria</taxon>
        <taxon>Bacillati</taxon>
        <taxon>Bacillota</taxon>
        <taxon>Bacilli</taxon>
        <taxon>Bacillales</taxon>
        <taxon>Bacillaceae</taxon>
        <taxon>Priestia</taxon>
    </lineage>
</organism>
<dbReference type="EMBL" id="LILC01000002">
    <property type="protein sequence ID" value="KOO50742.1"/>
    <property type="molecule type" value="Genomic_DNA"/>
</dbReference>
<keyword evidence="2" id="KW-0677">Repeat</keyword>
<dbReference type="AlphaFoldDB" id="A0A0M0LIK3"/>
<keyword evidence="5" id="KW-1185">Reference proteome</keyword>
<evidence type="ECO:0000313" key="5">
    <source>
        <dbReference type="Proteomes" id="UP000037558"/>
    </source>
</evidence>
<dbReference type="SMART" id="SM00450">
    <property type="entry name" value="RHOD"/>
    <property type="match status" value="2"/>
</dbReference>
<protein>
    <submittedName>
        <fullName evidence="4">3-mercaptopyruvate sulfurtransferase</fullName>
    </submittedName>
</protein>
<sequence>MHSFILEPSEVKSALSDPSVRVVDCRFDLGNRSTGAHVYKEAHIPGAVYAHLEEVLSSPVLEHGGRHPLPSVDNFVSYLEAQGITNDTKVIAYDDQGGAMASRFFWLMKYVGNQETYILNGGFQAWKEAGYDVTKDVTSYPKASYTPMVQHDMKVDMEQLKNKLLTEDVLVIDSREEKRYKGLEEPIDAKAGHIPGAQNKFWKGILKSEQRWASAEELRAHFSDIDRTKEIIVYCGSGVTACPNIVALLEAGFTNVKLYPGSWSDWITYEGNLIDTDLS</sequence>
<name>A0A0M0LIK3_9BACI</name>
<dbReference type="CDD" id="cd01448">
    <property type="entry name" value="TST_Repeat_1"/>
    <property type="match status" value="1"/>
</dbReference>
<dbReference type="PATRIC" id="fig|284581.3.peg.907"/>
<gene>
    <name evidence="4" type="ORF">AMD01_03105</name>
</gene>
<comment type="caution">
    <text evidence="4">The sequence shown here is derived from an EMBL/GenBank/DDBJ whole genome shotgun (WGS) entry which is preliminary data.</text>
</comment>
<evidence type="ECO:0000256" key="2">
    <source>
        <dbReference type="ARBA" id="ARBA00022737"/>
    </source>
</evidence>
<dbReference type="STRING" id="284581.AMD01_03105"/>
<keyword evidence="1 4" id="KW-0808">Transferase</keyword>
<dbReference type="PANTHER" id="PTHR11364:SF27">
    <property type="entry name" value="SULFURTRANSFERASE"/>
    <property type="match status" value="1"/>
</dbReference>
<evidence type="ECO:0000256" key="1">
    <source>
        <dbReference type="ARBA" id="ARBA00022679"/>
    </source>
</evidence>
<dbReference type="SUPFAM" id="SSF52821">
    <property type="entry name" value="Rhodanese/Cell cycle control phosphatase"/>
    <property type="match status" value="2"/>
</dbReference>
<dbReference type="InterPro" id="IPR036873">
    <property type="entry name" value="Rhodanese-like_dom_sf"/>
</dbReference>
<dbReference type="OrthoDB" id="9770030at2"/>
<dbReference type="GO" id="GO:0004792">
    <property type="term" value="F:thiosulfate-cyanide sulfurtransferase activity"/>
    <property type="evidence" value="ECO:0007669"/>
    <property type="project" value="TreeGrafter"/>
</dbReference>
<dbReference type="InterPro" id="IPR045078">
    <property type="entry name" value="TST/MPST-like"/>
</dbReference>
<evidence type="ECO:0000259" key="3">
    <source>
        <dbReference type="PROSITE" id="PS50206"/>
    </source>
</evidence>
<feature type="domain" description="Rhodanese" evidence="3">
    <location>
        <begin position="165"/>
        <end position="275"/>
    </location>
</feature>
<dbReference type="Proteomes" id="UP000037558">
    <property type="component" value="Unassembled WGS sequence"/>
</dbReference>
<accession>A0A0M0LIK3</accession>
<dbReference type="InterPro" id="IPR001763">
    <property type="entry name" value="Rhodanese-like_dom"/>
</dbReference>
<dbReference type="RefSeq" id="WP_053399915.1">
    <property type="nucleotide sequence ID" value="NZ_LILC01000002.1"/>
</dbReference>
<dbReference type="PANTHER" id="PTHR11364">
    <property type="entry name" value="THIOSULFATE SULFERTANSFERASE"/>
    <property type="match status" value="1"/>
</dbReference>
<keyword evidence="4" id="KW-0670">Pyruvate</keyword>
<proteinExistence type="predicted"/>
<dbReference type="PROSITE" id="PS50206">
    <property type="entry name" value="RHODANESE_3"/>
    <property type="match status" value="2"/>
</dbReference>
<evidence type="ECO:0000313" key="4">
    <source>
        <dbReference type="EMBL" id="KOO50742.1"/>
    </source>
</evidence>
<dbReference type="Pfam" id="PF00581">
    <property type="entry name" value="Rhodanese"/>
    <property type="match status" value="2"/>
</dbReference>
<dbReference type="Gene3D" id="3.40.250.10">
    <property type="entry name" value="Rhodanese-like domain"/>
    <property type="match status" value="2"/>
</dbReference>
<feature type="domain" description="Rhodanese" evidence="3">
    <location>
        <begin position="16"/>
        <end position="135"/>
    </location>
</feature>
<dbReference type="CDD" id="cd01449">
    <property type="entry name" value="TST_Repeat_2"/>
    <property type="match status" value="1"/>
</dbReference>
<reference evidence="5" key="1">
    <citation type="submission" date="2015-08" db="EMBL/GenBank/DDBJ databases">
        <title>Fjat-14210 dsm16467.</title>
        <authorList>
            <person name="Liu B."/>
            <person name="Wang J."/>
            <person name="Zhu Y."/>
            <person name="Liu G."/>
            <person name="Chen Q."/>
            <person name="Chen Z."/>
            <person name="Lan J."/>
            <person name="Che J."/>
            <person name="Ge C."/>
            <person name="Shi H."/>
            <person name="Pan Z."/>
            <person name="Liu X."/>
        </authorList>
    </citation>
    <scope>NUCLEOTIDE SEQUENCE [LARGE SCALE GENOMIC DNA]</scope>
    <source>
        <strain evidence="5">DSM 16467</strain>
    </source>
</reference>